<keyword evidence="2" id="KW-0479">Metal-binding</keyword>
<evidence type="ECO:0000256" key="3">
    <source>
        <dbReference type="ARBA" id="ARBA00022801"/>
    </source>
</evidence>
<proteinExistence type="inferred from homology"/>
<accession>A0A3N1D4E8</accession>
<dbReference type="InterPro" id="IPR023214">
    <property type="entry name" value="HAD_sf"/>
</dbReference>
<evidence type="ECO:0000313" key="5">
    <source>
        <dbReference type="EMBL" id="ROO88370.1"/>
    </source>
</evidence>
<dbReference type="GO" id="GO:0016787">
    <property type="term" value="F:hydrolase activity"/>
    <property type="evidence" value="ECO:0007669"/>
    <property type="project" value="UniProtKB-KW"/>
</dbReference>
<evidence type="ECO:0000256" key="1">
    <source>
        <dbReference type="ARBA" id="ARBA00009184"/>
    </source>
</evidence>
<evidence type="ECO:0000256" key="4">
    <source>
        <dbReference type="ARBA" id="ARBA00022842"/>
    </source>
</evidence>
<evidence type="ECO:0000313" key="6">
    <source>
        <dbReference type="Proteomes" id="UP000272400"/>
    </source>
</evidence>
<dbReference type="PANTHER" id="PTHR43344:SF13">
    <property type="entry name" value="PHOSPHATASE RV3661-RELATED"/>
    <property type="match status" value="1"/>
</dbReference>
<organism evidence="5 6">
    <name type="scientific">Actinocorallia herbida</name>
    <dbReference type="NCBI Taxonomy" id="58109"/>
    <lineage>
        <taxon>Bacteria</taxon>
        <taxon>Bacillati</taxon>
        <taxon>Actinomycetota</taxon>
        <taxon>Actinomycetes</taxon>
        <taxon>Streptosporangiales</taxon>
        <taxon>Thermomonosporaceae</taxon>
        <taxon>Actinocorallia</taxon>
    </lineage>
</organism>
<dbReference type="PANTHER" id="PTHR43344">
    <property type="entry name" value="PHOSPHOSERINE PHOSPHATASE"/>
    <property type="match status" value="1"/>
</dbReference>
<keyword evidence="3" id="KW-0378">Hydrolase</keyword>
<keyword evidence="4" id="KW-0460">Magnesium</keyword>
<dbReference type="OrthoDB" id="3615082at2"/>
<protein>
    <submittedName>
        <fullName evidence="5">Phosphoserine phosphatase</fullName>
    </submittedName>
</protein>
<dbReference type="NCBIfam" id="TIGR01488">
    <property type="entry name" value="HAD-SF-IB"/>
    <property type="match status" value="1"/>
</dbReference>
<comment type="caution">
    <text evidence="5">The sequence shown here is derived from an EMBL/GenBank/DDBJ whole genome shotgun (WGS) entry which is preliminary data.</text>
</comment>
<name>A0A3N1D4E8_9ACTN</name>
<dbReference type="Pfam" id="PF12710">
    <property type="entry name" value="HAD"/>
    <property type="match status" value="1"/>
</dbReference>
<dbReference type="AlphaFoldDB" id="A0A3N1D4E8"/>
<keyword evidence="6" id="KW-1185">Reference proteome</keyword>
<comment type="similarity">
    <text evidence="1">Belongs to the HAD-like hydrolase superfamily. SerB family.</text>
</comment>
<dbReference type="RefSeq" id="WP_123667621.1">
    <property type="nucleotide sequence ID" value="NZ_RJKE01000001.1"/>
</dbReference>
<evidence type="ECO:0000256" key="2">
    <source>
        <dbReference type="ARBA" id="ARBA00022723"/>
    </source>
</evidence>
<gene>
    <name evidence="5" type="ORF">EDD29_6039</name>
</gene>
<sequence>MTELHLFDMDGTLLRGTSASLQVATLLGVGAELLAMEADLAAGRLDPPGFAVGIHALWHALTPDHVAEAFAASPWLSGITEVCADIRARGGRTAVITLSPDFFATLLCGLGVDEVVASRFPALPFRTPIDPAGILVPEAKVRAAEELRLRHGLPVSRVVAYGDSHSDVPLFRHLDHTVAVNADSHLTALAALSYEGDSLPDAYALARTLLDPT</sequence>
<dbReference type="SUPFAM" id="SSF56784">
    <property type="entry name" value="HAD-like"/>
    <property type="match status" value="1"/>
</dbReference>
<dbReference type="Gene3D" id="3.40.50.1000">
    <property type="entry name" value="HAD superfamily/HAD-like"/>
    <property type="match status" value="1"/>
</dbReference>
<dbReference type="InterPro" id="IPR036412">
    <property type="entry name" value="HAD-like_sf"/>
</dbReference>
<reference evidence="5 6" key="1">
    <citation type="submission" date="2018-11" db="EMBL/GenBank/DDBJ databases">
        <title>Sequencing the genomes of 1000 actinobacteria strains.</title>
        <authorList>
            <person name="Klenk H.-P."/>
        </authorList>
    </citation>
    <scope>NUCLEOTIDE SEQUENCE [LARGE SCALE GENOMIC DNA]</scope>
    <source>
        <strain evidence="5 6">DSM 44254</strain>
    </source>
</reference>
<dbReference type="InterPro" id="IPR050582">
    <property type="entry name" value="HAD-like_SerB"/>
</dbReference>
<dbReference type="GO" id="GO:0046872">
    <property type="term" value="F:metal ion binding"/>
    <property type="evidence" value="ECO:0007669"/>
    <property type="project" value="UniProtKB-KW"/>
</dbReference>
<dbReference type="Proteomes" id="UP000272400">
    <property type="component" value="Unassembled WGS sequence"/>
</dbReference>
<dbReference type="EMBL" id="RJKE01000001">
    <property type="protein sequence ID" value="ROO88370.1"/>
    <property type="molecule type" value="Genomic_DNA"/>
</dbReference>